<dbReference type="InterPro" id="IPR000843">
    <property type="entry name" value="HTH_LacI"/>
</dbReference>
<accession>A0ABP8JIL4</accession>
<evidence type="ECO:0000313" key="6">
    <source>
        <dbReference type="Proteomes" id="UP001500635"/>
    </source>
</evidence>
<dbReference type="InterPro" id="IPR010982">
    <property type="entry name" value="Lambda_DNA-bd_dom_sf"/>
</dbReference>
<evidence type="ECO:0000259" key="4">
    <source>
        <dbReference type="PROSITE" id="PS50932"/>
    </source>
</evidence>
<comment type="caution">
    <text evidence="5">The sequence shown here is derived from an EMBL/GenBank/DDBJ whole genome shotgun (WGS) entry which is preliminary data.</text>
</comment>
<dbReference type="SMART" id="SM00354">
    <property type="entry name" value="HTH_LACI"/>
    <property type="match status" value="1"/>
</dbReference>
<dbReference type="Pfam" id="PF00356">
    <property type="entry name" value="LacI"/>
    <property type="match status" value="1"/>
</dbReference>
<dbReference type="InterPro" id="IPR028082">
    <property type="entry name" value="Peripla_BP_I"/>
</dbReference>
<dbReference type="SUPFAM" id="SSF47413">
    <property type="entry name" value="lambda repressor-like DNA-binding domains"/>
    <property type="match status" value="1"/>
</dbReference>
<dbReference type="Gene3D" id="1.10.260.40">
    <property type="entry name" value="lambda repressor-like DNA-binding domains"/>
    <property type="match status" value="1"/>
</dbReference>
<evidence type="ECO:0000256" key="1">
    <source>
        <dbReference type="ARBA" id="ARBA00023015"/>
    </source>
</evidence>
<proteinExistence type="predicted"/>
<dbReference type="PROSITE" id="PS00356">
    <property type="entry name" value="HTH_LACI_1"/>
    <property type="match status" value="1"/>
</dbReference>
<evidence type="ECO:0000256" key="2">
    <source>
        <dbReference type="ARBA" id="ARBA00023125"/>
    </source>
</evidence>
<feature type="domain" description="HTH lacI-type" evidence="4">
    <location>
        <begin position="11"/>
        <end position="65"/>
    </location>
</feature>
<keyword evidence="6" id="KW-1185">Reference proteome</keyword>
<dbReference type="InterPro" id="IPR046335">
    <property type="entry name" value="LacI/GalR-like_sensor"/>
</dbReference>
<evidence type="ECO:0000256" key="3">
    <source>
        <dbReference type="ARBA" id="ARBA00023163"/>
    </source>
</evidence>
<keyword evidence="3" id="KW-0804">Transcription</keyword>
<dbReference type="PANTHER" id="PTHR30146:SF155">
    <property type="entry name" value="ALANINE RACEMASE"/>
    <property type="match status" value="1"/>
</dbReference>
<dbReference type="CDD" id="cd01392">
    <property type="entry name" value="HTH_LacI"/>
    <property type="match status" value="1"/>
</dbReference>
<gene>
    <name evidence="5" type="ORF">GCM10023147_20200</name>
</gene>
<dbReference type="EMBL" id="BAABFR010000025">
    <property type="protein sequence ID" value="GAA4391348.1"/>
    <property type="molecule type" value="Genomic_DNA"/>
</dbReference>
<dbReference type="Pfam" id="PF13377">
    <property type="entry name" value="Peripla_BP_3"/>
    <property type="match status" value="1"/>
</dbReference>
<protein>
    <submittedName>
        <fullName evidence="5">LacI family DNA-binding transcriptional regulator</fullName>
    </submittedName>
</protein>
<dbReference type="CDD" id="cd06267">
    <property type="entry name" value="PBP1_LacI_sugar_binding-like"/>
    <property type="match status" value="1"/>
</dbReference>
<organism evidence="5 6">
    <name type="scientific">Tsukamurella soli</name>
    <dbReference type="NCBI Taxonomy" id="644556"/>
    <lineage>
        <taxon>Bacteria</taxon>
        <taxon>Bacillati</taxon>
        <taxon>Actinomycetota</taxon>
        <taxon>Actinomycetes</taxon>
        <taxon>Mycobacteriales</taxon>
        <taxon>Tsukamurellaceae</taxon>
        <taxon>Tsukamurella</taxon>
    </lineage>
</organism>
<dbReference type="Gene3D" id="3.40.50.2300">
    <property type="match status" value="2"/>
</dbReference>
<dbReference type="PROSITE" id="PS50932">
    <property type="entry name" value="HTH_LACI_2"/>
    <property type="match status" value="1"/>
</dbReference>
<keyword evidence="2 5" id="KW-0238">DNA-binding</keyword>
<sequence length="338" mass="34557">MAEEGASVRRPTLLDVARRAGVSRATASLVIRDAAGPSEASRVKVRAAADELGYRPDVAAQLLRSRSSRLLGVMFRAADPFHADLVEHIYAAAEAAGYDVVLSAVVSGRDERRAVDALVASRCEAIILLGGIEVDEVGGGLPAVGIGRRAAGSAFDGVYTDDGAGTRSAVEHLVALGHRRIVHLDGGAASGAAERRAGYQAAMRGHGLAPTVIAGGFAESDGAECVRRLLAAGELPTAIVAGNDQAAVGVVVELRRAGVDVPGQVSVVGFDDSRAARLAHLDLTTVRQDAAELARGAVRLAVARLGEGLRGAGDGQDGSRTVELAPHLVVRGTTGPVA</sequence>
<name>A0ABP8JIL4_9ACTN</name>
<dbReference type="GO" id="GO:0003677">
    <property type="term" value="F:DNA binding"/>
    <property type="evidence" value="ECO:0007669"/>
    <property type="project" value="UniProtKB-KW"/>
</dbReference>
<dbReference type="PANTHER" id="PTHR30146">
    <property type="entry name" value="LACI-RELATED TRANSCRIPTIONAL REPRESSOR"/>
    <property type="match status" value="1"/>
</dbReference>
<dbReference type="Proteomes" id="UP001500635">
    <property type="component" value="Unassembled WGS sequence"/>
</dbReference>
<keyword evidence="1" id="KW-0805">Transcription regulation</keyword>
<evidence type="ECO:0000313" key="5">
    <source>
        <dbReference type="EMBL" id="GAA4391348.1"/>
    </source>
</evidence>
<dbReference type="SUPFAM" id="SSF53822">
    <property type="entry name" value="Periplasmic binding protein-like I"/>
    <property type="match status" value="1"/>
</dbReference>
<reference evidence="6" key="1">
    <citation type="journal article" date="2019" name="Int. J. Syst. Evol. Microbiol.">
        <title>The Global Catalogue of Microorganisms (GCM) 10K type strain sequencing project: providing services to taxonomists for standard genome sequencing and annotation.</title>
        <authorList>
            <consortium name="The Broad Institute Genomics Platform"/>
            <consortium name="The Broad Institute Genome Sequencing Center for Infectious Disease"/>
            <person name="Wu L."/>
            <person name="Ma J."/>
        </authorList>
    </citation>
    <scope>NUCLEOTIDE SEQUENCE [LARGE SCALE GENOMIC DNA]</scope>
    <source>
        <strain evidence="6">JCM 17688</strain>
    </source>
</reference>